<evidence type="ECO:0000313" key="1">
    <source>
        <dbReference type="EMBL" id="CDM59087.1"/>
    </source>
</evidence>
<dbReference type="Proteomes" id="UP000019443">
    <property type="component" value="Chromosome"/>
</dbReference>
<accession>W6RCT1</accession>
<dbReference type="KEGG" id="rhl:LPU83_3443"/>
<keyword evidence="1" id="KW-0472">Membrane</keyword>
<dbReference type="HOGENOM" id="CLU_058379_0_0_5"/>
<keyword evidence="2" id="KW-1185">Reference proteome</keyword>
<keyword evidence="1" id="KW-0812">Transmembrane</keyword>
<evidence type="ECO:0000313" key="2">
    <source>
        <dbReference type="Proteomes" id="UP000019443"/>
    </source>
</evidence>
<organism evidence="1 2">
    <name type="scientific">Rhizobium favelukesii</name>
    <dbReference type="NCBI Taxonomy" id="348824"/>
    <lineage>
        <taxon>Bacteria</taxon>
        <taxon>Pseudomonadati</taxon>
        <taxon>Pseudomonadota</taxon>
        <taxon>Alphaproteobacteria</taxon>
        <taxon>Hyphomicrobiales</taxon>
        <taxon>Rhizobiaceae</taxon>
        <taxon>Rhizobium/Agrobacterium group</taxon>
        <taxon>Rhizobium</taxon>
    </lineage>
</organism>
<dbReference type="AlphaFoldDB" id="W6RCT1"/>
<dbReference type="PATRIC" id="fig|348824.6.peg.3708"/>
<reference evidence="1" key="1">
    <citation type="submission" date="2013-11" db="EMBL/GenBank/DDBJ databases">
        <title>Draft genome sequence of the broad-host-range Rhizobium sp. LPU83 strain, a member of the low-genetic diversity Oregon-like Rhizobium sp. group.</title>
        <authorList>
            <person name="Wibberg D."/>
            <person name="Puehler A."/>
            <person name="Schlueter A."/>
        </authorList>
    </citation>
    <scope>NUCLEOTIDE SEQUENCE [LARGE SCALE GENOMIC DNA]</scope>
    <source>
        <strain evidence="1">LPU83</strain>
    </source>
</reference>
<sequence length="251" mass="27737">MERHAAWLHRRRARFSARGGSRGAPRYLPRLRWRGQRLRAVRGAIGRDGVRWQAPEALRARILAMVGRESAAAMPLPPEQARRHLLGFIQRWSLVPSLAALAASAFLFVNVPRQDLSIQDQLLASHVRSLLADHLTDVETSDQHTVKPWFNGKLDFSPPVVDLAAEGFALVGGRVDYVGGRVVAALIYRRHGHVINVFVWPGPPAARTTALRDGYNIEEWSAGGLLFSAVSDVNATDLTAFRDSFTRAAGI</sequence>
<dbReference type="eggNOG" id="COG5662">
    <property type="taxonomic scope" value="Bacteria"/>
</dbReference>
<gene>
    <name evidence="1" type="ORF">LPU83_3443</name>
</gene>
<proteinExistence type="predicted"/>
<dbReference type="EMBL" id="HG916852">
    <property type="protein sequence ID" value="CDM59087.1"/>
    <property type="molecule type" value="Genomic_DNA"/>
</dbReference>
<name>W6RCT1_9HYPH</name>
<protein>
    <submittedName>
        <fullName evidence="1">Transmembrane anti-sigma factor</fullName>
    </submittedName>
</protein>